<sequence>MQNKSNYITSYHLLNVYDYGNQKRREYKKNLYMSRWVMCRNIIQKLYNQCIDIQ</sequence>
<proteinExistence type="predicted"/>
<organism evidence="1 2">
    <name type="scientific">Paramecium octaurelia</name>
    <dbReference type="NCBI Taxonomy" id="43137"/>
    <lineage>
        <taxon>Eukaryota</taxon>
        <taxon>Sar</taxon>
        <taxon>Alveolata</taxon>
        <taxon>Ciliophora</taxon>
        <taxon>Intramacronucleata</taxon>
        <taxon>Oligohymenophorea</taxon>
        <taxon>Peniculida</taxon>
        <taxon>Parameciidae</taxon>
        <taxon>Paramecium</taxon>
    </lineage>
</organism>
<reference evidence="1" key="1">
    <citation type="submission" date="2021-01" db="EMBL/GenBank/DDBJ databases">
        <authorList>
            <consortium name="Genoscope - CEA"/>
            <person name="William W."/>
        </authorList>
    </citation>
    <scope>NUCLEOTIDE SEQUENCE</scope>
</reference>
<dbReference type="Proteomes" id="UP000683925">
    <property type="component" value="Unassembled WGS sequence"/>
</dbReference>
<dbReference type="AlphaFoldDB" id="A0A8S1UE51"/>
<name>A0A8S1UE51_PAROT</name>
<dbReference type="EMBL" id="CAJJDP010000042">
    <property type="protein sequence ID" value="CAD8162634.1"/>
    <property type="molecule type" value="Genomic_DNA"/>
</dbReference>
<evidence type="ECO:0000313" key="2">
    <source>
        <dbReference type="Proteomes" id="UP000683925"/>
    </source>
</evidence>
<keyword evidence="2" id="KW-1185">Reference proteome</keyword>
<gene>
    <name evidence="1" type="ORF">POCTA_138.1.T0420049</name>
</gene>
<comment type="caution">
    <text evidence="1">The sequence shown here is derived from an EMBL/GenBank/DDBJ whole genome shotgun (WGS) entry which is preliminary data.</text>
</comment>
<protein>
    <submittedName>
        <fullName evidence="1">Uncharacterized protein</fullName>
    </submittedName>
</protein>
<accession>A0A8S1UE51</accession>
<evidence type="ECO:0000313" key="1">
    <source>
        <dbReference type="EMBL" id="CAD8162634.1"/>
    </source>
</evidence>